<dbReference type="OrthoDB" id="10278232at2759"/>
<dbReference type="Proteomes" id="UP000220605">
    <property type="component" value="Chromosome 2"/>
</dbReference>
<evidence type="ECO:0000313" key="3">
    <source>
        <dbReference type="EMBL" id="VUZ93408.1"/>
    </source>
</evidence>
<dbReference type="EMBL" id="LT635613">
    <property type="protein sequence ID" value="VUZ93408.1"/>
    <property type="molecule type" value="Genomic_DNA"/>
</dbReference>
<protein>
    <submittedName>
        <fullName evidence="2">VIR protein</fullName>
    </submittedName>
</protein>
<evidence type="ECO:0000256" key="1">
    <source>
        <dbReference type="SAM" id="MobiDB-lite"/>
    </source>
</evidence>
<feature type="compositionally biased region" description="Polar residues" evidence="1">
    <location>
        <begin position="288"/>
        <end position="311"/>
    </location>
</feature>
<dbReference type="Proteomes" id="UP000196402">
    <property type="component" value="Chromosome 2"/>
</dbReference>
<dbReference type="VEuPathDB" id="PlasmoDB:PVP01_0217800"/>
<reference evidence="4 5" key="1">
    <citation type="submission" date="2016-07" db="EMBL/GenBank/DDBJ databases">
        <authorList>
            <consortium name="Pathogen Informatics"/>
        </authorList>
    </citation>
    <scope>NUCLEOTIDE SEQUENCE [LARGE SCALE GENOMIC DNA]</scope>
</reference>
<name>A0A1G4GRM7_PLAVI</name>
<accession>A0A1G4GRM7</accession>
<feature type="compositionally biased region" description="Basic and acidic residues" evidence="1">
    <location>
        <begin position="248"/>
        <end position="261"/>
    </location>
</feature>
<dbReference type="VEuPathDB" id="PlasmoDB:PVX_120840"/>
<proteinExistence type="predicted"/>
<evidence type="ECO:0000313" key="5">
    <source>
        <dbReference type="Proteomes" id="UP000220605"/>
    </source>
</evidence>
<evidence type="ECO:0000313" key="4">
    <source>
        <dbReference type="Proteomes" id="UP000196402"/>
    </source>
</evidence>
<dbReference type="VEuPathDB" id="PlasmoDB:PVPAM_020025600"/>
<gene>
    <name evidence="3" type="ORF">PVP01_0217800</name>
    <name evidence="2" type="ORF">PVT01_020021900</name>
</gene>
<dbReference type="EMBL" id="LT615240">
    <property type="protein sequence ID" value="SCO65227.1"/>
    <property type="molecule type" value="Genomic_DNA"/>
</dbReference>
<dbReference type="AlphaFoldDB" id="A0A1G4GRM7"/>
<feature type="region of interest" description="Disordered" evidence="1">
    <location>
        <begin position="242"/>
        <end position="324"/>
    </location>
</feature>
<sequence length="374" mass="44055">MSSPLQRLKNKYAFLDITDIRNFDKGFFDVPDDNDYDEICEKFLEYDETVKREDKLSVCNKFIRNLAYLGIPGNDHNFYSCSWFTRWFYDQIESLRINYEFVQELYHGIRNNLFEYLPYIGECGIWEYNIIKKDPDNILKFYNFSSNFKEIKNYMKLGKSYTHSKAICDYLNECVGIYKMYMDKYKGVKCKNTLCEEINLFETLYEDFTTELSDSDYNIPPLPTSSTQDVGKFSLKQDIQRNVPARLGGEHQDRSIRHDNPTLDSQDLPPYSLPVRQHHLSTDLHPPAQQQLSPDSPHLTSEPTLSYSDPVTPQPTSPLTKTFTPIGSYFRRRNRIKSRHSEKLHQMDDLLPNNLEEFHADDDMEKYYISYGSS</sequence>
<dbReference type="VEuPathDB" id="PlasmoDB:PVW1_020025400"/>
<organism evidence="2 4">
    <name type="scientific">Plasmodium vivax</name>
    <name type="common">malaria parasite P. vivax</name>
    <dbReference type="NCBI Taxonomy" id="5855"/>
    <lineage>
        <taxon>Eukaryota</taxon>
        <taxon>Sar</taxon>
        <taxon>Alveolata</taxon>
        <taxon>Apicomplexa</taxon>
        <taxon>Aconoidasida</taxon>
        <taxon>Haemosporida</taxon>
        <taxon>Plasmodiidae</taxon>
        <taxon>Plasmodium</taxon>
        <taxon>Plasmodium (Plasmodium)</taxon>
    </lineage>
</organism>
<evidence type="ECO:0000313" key="2">
    <source>
        <dbReference type="EMBL" id="SCO65227.1"/>
    </source>
</evidence>